<accession>A0ABD1AHJ6</accession>
<dbReference type="AlphaFoldDB" id="A0ABD1AHJ6"/>
<reference evidence="1 2" key="1">
    <citation type="submission" date="2024-04" db="EMBL/GenBank/DDBJ databases">
        <title>Genome assembly C_amara_ONT_v2.</title>
        <authorList>
            <person name="Yant L."/>
            <person name="Moore C."/>
            <person name="Slenker M."/>
        </authorList>
    </citation>
    <scope>NUCLEOTIDE SEQUENCE [LARGE SCALE GENOMIC DNA]</scope>
    <source>
        <tissue evidence="1">Leaf</tissue>
    </source>
</reference>
<protein>
    <submittedName>
        <fullName evidence="1">Uncharacterized protein</fullName>
    </submittedName>
</protein>
<evidence type="ECO:0000313" key="1">
    <source>
        <dbReference type="EMBL" id="KAL1202734.1"/>
    </source>
</evidence>
<organism evidence="1 2">
    <name type="scientific">Cardamine amara subsp. amara</name>
    <dbReference type="NCBI Taxonomy" id="228776"/>
    <lineage>
        <taxon>Eukaryota</taxon>
        <taxon>Viridiplantae</taxon>
        <taxon>Streptophyta</taxon>
        <taxon>Embryophyta</taxon>
        <taxon>Tracheophyta</taxon>
        <taxon>Spermatophyta</taxon>
        <taxon>Magnoliopsida</taxon>
        <taxon>eudicotyledons</taxon>
        <taxon>Gunneridae</taxon>
        <taxon>Pentapetalae</taxon>
        <taxon>rosids</taxon>
        <taxon>malvids</taxon>
        <taxon>Brassicales</taxon>
        <taxon>Brassicaceae</taxon>
        <taxon>Cardamineae</taxon>
        <taxon>Cardamine</taxon>
    </lineage>
</organism>
<sequence length="155" mass="18045">MHGQQPKYLHMYIVDADNEVPNRVKMMSRKTGSELDEDAVAALINMLDEHNSLCKFFRKARDRFKDENIKELTIRFLDSIDKGKQYALPTFKKVVGLIVGDLTAQNYERDIVVQLQSDQLQRIRDDHPLLMSLQYPLLFPYGEYGFHTEITHAVT</sequence>
<dbReference type="PANTHER" id="PTHR45786:SF74">
    <property type="entry name" value="ATP-DEPENDENT DNA HELICASE"/>
    <property type="match status" value="1"/>
</dbReference>
<gene>
    <name evidence="1" type="ORF">V5N11_031363</name>
</gene>
<dbReference type="PANTHER" id="PTHR45786">
    <property type="entry name" value="DNA BINDING PROTEIN-LIKE"/>
    <property type="match status" value="1"/>
</dbReference>
<keyword evidence="2" id="KW-1185">Reference proteome</keyword>
<proteinExistence type="predicted"/>
<comment type="caution">
    <text evidence="1">The sequence shown here is derived from an EMBL/GenBank/DDBJ whole genome shotgun (WGS) entry which is preliminary data.</text>
</comment>
<dbReference type="EMBL" id="JBANAX010000570">
    <property type="protein sequence ID" value="KAL1202734.1"/>
    <property type="molecule type" value="Genomic_DNA"/>
</dbReference>
<evidence type="ECO:0000313" key="2">
    <source>
        <dbReference type="Proteomes" id="UP001558713"/>
    </source>
</evidence>
<dbReference type="Proteomes" id="UP001558713">
    <property type="component" value="Unassembled WGS sequence"/>
</dbReference>
<name>A0ABD1AHJ6_CARAN</name>